<gene>
    <name evidence="1" type="ORF">NUW54_g11119</name>
</gene>
<keyword evidence="2" id="KW-1185">Reference proteome</keyword>
<proteinExistence type="predicted"/>
<evidence type="ECO:0000313" key="1">
    <source>
        <dbReference type="EMBL" id="KAJ2979590.1"/>
    </source>
</evidence>
<dbReference type="EMBL" id="JANSHE010004228">
    <property type="protein sequence ID" value="KAJ2979590.1"/>
    <property type="molecule type" value="Genomic_DNA"/>
</dbReference>
<protein>
    <submittedName>
        <fullName evidence="1">Uncharacterized protein</fullName>
    </submittedName>
</protein>
<sequence>MSTPIKPKRLPAHAYLSEELIPRYAKLTEDGIYDLAPEEVFWQERYRYLEEHGYLLRPRYKPGWKPSWTGTNLDPTFCEDSILLLKYQIMDATRLSNRELVAIKSFYKGGQEQHIAQFFASIEDPRNHCVPIREILPDPKDPNLALMVMPYLRPCNHPEFGTVGDVVEFVDQTLEGLVFMHSYRVAHRDIAMGNIMMDAKSLYPGGHHPVRIGYTPDTLYPVNPLPRAGRNVRYLYIDFGWSQRFPEGASTYVLGDVGRDADVPEASDHVPYDAFKVDIFSLGNVYTKFFERKFMNVEFLHSLTALMKQQRPEDRPTAEEALQEWKRIRATLSDSLFRWRLVPPTEAPMEKVINDTVAVAWEEAVILLVLLYLPDCEALTGGSGSTPRLAHVSHAQDSGVSYIDTTATGCAFAITTTSFATGRLRYDGYDGGGIDLVALTPLLANAQYAEDTCGSALATDTGDRAWNSVLVWSANTAPASSYDGRPQEYGTRTNSKRGTSVHGGSSTALPNTGECVPVRKHSVSADGRKRQIRDHVPSAHIRADGPSGTVQRKERARYLIYHRTSVRPPAS</sequence>
<dbReference type="Proteomes" id="UP001144978">
    <property type="component" value="Unassembled WGS sequence"/>
</dbReference>
<organism evidence="1 2">
    <name type="scientific">Trametes sanguinea</name>
    <dbReference type="NCBI Taxonomy" id="158606"/>
    <lineage>
        <taxon>Eukaryota</taxon>
        <taxon>Fungi</taxon>
        <taxon>Dikarya</taxon>
        <taxon>Basidiomycota</taxon>
        <taxon>Agaricomycotina</taxon>
        <taxon>Agaricomycetes</taxon>
        <taxon>Polyporales</taxon>
        <taxon>Polyporaceae</taxon>
        <taxon>Trametes</taxon>
    </lineage>
</organism>
<name>A0ACC1NJY5_9APHY</name>
<comment type="caution">
    <text evidence="1">The sequence shown here is derived from an EMBL/GenBank/DDBJ whole genome shotgun (WGS) entry which is preliminary data.</text>
</comment>
<accession>A0ACC1NJY5</accession>
<reference evidence="1" key="1">
    <citation type="submission" date="2022-08" db="EMBL/GenBank/DDBJ databases">
        <title>Genome Sequence of Pycnoporus sanguineus.</title>
        <authorList>
            <person name="Buettner E."/>
        </authorList>
    </citation>
    <scope>NUCLEOTIDE SEQUENCE</scope>
    <source>
        <strain evidence="1">CG-C14</strain>
    </source>
</reference>
<evidence type="ECO:0000313" key="2">
    <source>
        <dbReference type="Proteomes" id="UP001144978"/>
    </source>
</evidence>